<evidence type="ECO:0000259" key="8">
    <source>
        <dbReference type="PROSITE" id="PS50110"/>
    </source>
</evidence>
<dbReference type="Proteomes" id="UP000186894">
    <property type="component" value="Unassembled WGS sequence"/>
</dbReference>
<sequence>MDSPSKTSGSPNHQPTVIIVDDDEALRHALSSLFRSVGLNAVLFASATEVLAAVLPPAPRCMVLDIRLPGISGLEFQSSLNKSESTMPIIFMTGYGDVPMSVQAMKAGAADFLIKPFREQDLLDAVFAAIETDRTQQRAQEVVNTMKDLYNSLTPREKETMTFVTSGLMNKQVAGKMGVSEITVKLHRRQVMEKMRARTLADLVRMAEVLQLK</sequence>
<dbReference type="Gene3D" id="3.40.50.2300">
    <property type="match status" value="1"/>
</dbReference>
<feature type="modified residue" description="4-aspartylphosphate" evidence="6">
    <location>
        <position position="65"/>
    </location>
</feature>
<dbReference type="PROSITE" id="PS50110">
    <property type="entry name" value="RESPONSE_REGULATORY"/>
    <property type="match status" value="1"/>
</dbReference>
<dbReference type="PRINTS" id="PR00038">
    <property type="entry name" value="HTHLUXR"/>
</dbReference>
<dbReference type="InterPro" id="IPR036388">
    <property type="entry name" value="WH-like_DNA-bd_sf"/>
</dbReference>
<evidence type="ECO:0000256" key="1">
    <source>
        <dbReference type="ARBA" id="ARBA00022553"/>
    </source>
</evidence>
<dbReference type="Pfam" id="PF00196">
    <property type="entry name" value="GerE"/>
    <property type="match status" value="1"/>
</dbReference>
<dbReference type="GO" id="GO:0003677">
    <property type="term" value="F:DNA binding"/>
    <property type="evidence" value="ECO:0007669"/>
    <property type="project" value="UniProtKB-KW"/>
</dbReference>
<dbReference type="GO" id="GO:0006355">
    <property type="term" value="P:regulation of DNA-templated transcription"/>
    <property type="evidence" value="ECO:0007669"/>
    <property type="project" value="InterPro"/>
</dbReference>
<dbReference type="AlphaFoldDB" id="A0A1Q8ZX76"/>
<keyword evidence="4 9" id="KW-0238">DNA-binding</keyword>
<name>A0A1Q8ZX76_9HYPH</name>
<evidence type="ECO:0000313" key="9">
    <source>
        <dbReference type="EMBL" id="OLP46690.1"/>
    </source>
</evidence>
<keyword evidence="3" id="KW-0805">Transcription regulation</keyword>
<keyword evidence="1 6" id="KW-0597">Phosphoprotein</keyword>
<dbReference type="EMBL" id="MKIM01000019">
    <property type="protein sequence ID" value="OLP46690.1"/>
    <property type="molecule type" value="Genomic_DNA"/>
</dbReference>
<keyword evidence="2" id="KW-0902">Two-component regulatory system</keyword>
<dbReference type="PANTHER" id="PTHR44688:SF16">
    <property type="entry name" value="DNA-BINDING TRANSCRIPTIONAL ACTIVATOR DEVR_DOSR"/>
    <property type="match status" value="1"/>
</dbReference>
<dbReference type="CDD" id="cd06170">
    <property type="entry name" value="LuxR_C_like"/>
    <property type="match status" value="1"/>
</dbReference>
<reference evidence="9 10" key="1">
    <citation type="submission" date="2016-09" db="EMBL/GenBank/DDBJ databases">
        <title>Rhizobium oryziradicis sp. nov., isolated from the root of rice.</title>
        <authorList>
            <person name="Zhao J."/>
            <person name="Zhang X."/>
        </authorList>
    </citation>
    <scope>NUCLEOTIDE SEQUENCE [LARGE SCALE GENOMIC DNA]</scope>
    <source>
        <strain evidence="9 10">N19</strain>
    </source>
</reference>
<dbReference type="SMART" id="SM00448">
    <property type="entry name" value="REC"/>
    <property type="match status" value="1"/>
</dbReference>
<evidence type="ECO:0000313" key="10">
    <source>
        <dbReference type="Proteomes" id="UP000186894"/>
    </source>
</evidence>
<evidence type="ECO:0000256" key="6">
    <source>
        <dbReference type="PROSITE-ProRule" id="PRU00169"/>
    </source>
</evidence>
<organism evidence="9 10">
    <name type="scientific">Rhizobium oryziradicis</name>
    <dbReference type="NCBI Taxonomy" id="1867956"/>
    <lineage>
        <taxon>Bacteria</taxon>
        <taxon>Pseudomonadati</taxon>
        <taxon>Pseudomonadota</taxon>
        <taxon>Alphaproteobacteria</taxon>
        <taxon>Hyphomicrobiales</taxon>
        <taxon>Rhizobiaceae</taxon>
        <taxon>Rhizobium/Agrobacterium group</taxon>
        <taxon>Rhizobium</taxon>
    </lineage>
</organism>
<evidence type="ECO:0000259" key="7">
    <source>
        <dbReference type="PROSITE" id="PS50043"/>
    </source>
</evidence>
<gene>
    <name evidence="9" type="ORF">BJF95_15280</name>
</gene>
<evidence type="ECO:0000256" key="4">
    <source>
        <dbReference type="ARBA" id="ARBA00023125"/>
    </source>
</evidence>
<dbReference type="PANTHER" id="PTHR44688">
    <property type="entry name" value="DNA-BINDING TRANSCRIPTIONAL ACTIVATOR DEVR_DOSR"/>
    <property type="match status" value="1"/>
</dbReference>
<feature type="domain" description="Response regulatory" evidence="8">
    <location>
        <begin position="16"/>
        <end position="130"/>
    </location>
</feature>
<evidence type="ECO:0000256" key="5">
    <source>
        <dbReference type="ARBA" id="ARBA00023163"/>
    </source>
</evidence>
<dbReference type="FunFam" id="3.40.50.2300:FF:000018">
    <property type="entry name" value="DNA-binding transcriptional regulator NtrC"/>
    <property type="match status" value="1"/>
</dbReference>
<accession>A0A1Q8ZX76</accession>
<dbReference type="STRING" id="1867956.BJF95_15280"/>
<comment type="caution">
    <text evidence="9">The sequence shown here is derived from an EMBL/GenBank/DDBJ whole genome shotgun (WGS) entry which is preliminary data.</text>
</comment>
<dbReference type="SMART" id="SM00421">
    <property type="entry name" value="HTH_LUXR"/>
    <property type="match status" value="1"/>
</dbReference>
<evidence type="ECO:0000256" key="3">
    <source>
        <dbReference type="ARBA" id="ARBA00023015"/>
    </source>
</evidence>
<dbReference type="Pfam" id="PF00072">
    <property type="entry name" value="Response_reg"/>
    <property type="match status" value="1"/>
</dbReference>
<keyword evidence="10" id="KW-1185">Reference proteome</keyword>
<dbReference type="CDD" id="cd17537">
    <property type="entry name" value="REC_FixJ"/>
    <property type="match status" value="1"/>
</dbReference>
<protein>
    <submittedName>
        <fullName evidence="9">DNA-binding response regulator</fullName>
    </submittedName>
</protein>
<keyword evidence="5" id="KW-0804">Transcription</keyword>
<dbReference type="PROSITE" id="PS50043">
    <property type="entry name" value="HTH_LUXR_2"/>
    <property type="match status" value="1"/>
</dbReference>
<dbReference type="InterPro" id="IPR001789">
    <property type="entry name" value="Sig_transdc_resp-reg_receiver"/>
</dbReference>
<evidence type="ECO:0000256" key="2">
    <source>
        <dbReference type="ARBA" id="ARBA00023012"/>
    </source>
</evidence>
<dbReference type="SUPFAM" id="SSF52172">
    <property type="entry name" value="CheY-like"/>
    <property type="match status" value="1"/>
</dbReference>
<dbReference type="InterPro" id="IPR000792">
    <property type="entry name" value="Tscrpt_reg_LuxR_C"/>
</dbReference>
<dbReference type="GO" id="GO:0000160">
    <property type="term" value="P:phosphorelay signal transduction system"/>
    <property type="evidence" value="ECO:0007669"/>
    <property type="project" value="UniProtKB-KW"/>
</dbReference>
<dbReference type="Gene3D" id="1.10.10.10">
    <property type="entry name" value="Winged helix-like DNA-binding domain superfamily/Winged helix DNA-binding domain"/>
    <property type="match status" value="1"/>
</dbReference>
<feature type="domain" description="HTH luxR-type" evidence="7">
    <location>
        <begin position="146"/>
        <end position="211"/>
    </location>
</feature>
<dbReference type="InterPro" id="IPR011006">
    <property type="entry name" value="CheY-like_superfamily"/>
</dbReference>
<proteinExistence type="predicted"/>